<feature type="compositionally biased region" description="Polar residues" evidence="1">
    <location>
        <begin position="1"/>
        <end position="10"/>
    </location>
</feature>
<dbReference type="Proteomes" id="UP000429229">
    <property type="component" value="Unassembled WGS sequence"/>
</dbReference>
<dbReference type="SUPFAM" id="SSF51261">
    <property type="entry name" value="Duplicated hybrid motif"/>
    <property type="match status" value="1"/>
</dbReference>
<dbReference type="Gene3D" id="2.70.70.10">
    <property type="entry name" value="Glucose Permease (Domain IIA)"/>
    <property type="match status" value="1"/>
</dbReference>
<evidence type="ECO:0000256" key="1">
    <source>
        <dbReference type="SAM" id="MobiDB-lite"/>
    </source>
</evidence>
<feature type="region of interest" description="Disordered" evidence="1">
    <location>
        <begin position="1"/>
        <end position="39"/>
    </location>
</feature>
<dbReference type="FunFam" id="2.70.70.10:FF:000019">
    <property type="entry name" value="M23 family peptidase"/>
    <property type="match status" value="1"/>
</dbReference>
<reference evidence="3 4" key="1">
    <citation type="submission" date="2019-12" db="EMBL/GenBank/DDBJ databases">
        <title>Genomic-based taxomic classification of the family Erythrobacteraceae.</title>
        <authorList>
            <person name="Xu L."/>
        </authorList>
    </citation>
    <scope>NUCLEOTIDE SEQUENCE [LARGE SCALE GENOMIC DNA]</scope>
    <source>
        <strain evidence="3 4">LMG 29519</strain>
    </source>
</reference>
<dbReference type="InterPro" id="IPR011055">
    <property type="entry name" value="Dup_hybrid_motif"/>
</dbReference>
<accession>A0A6I4U922</accession>
<dbReference type="AlphaFoldDB" id="A0A6I4U922"/>
<dbReference type="InterPro" id="IPR050570">
    <property type="entry name" value="Cell_wall_metabolism_enzyme"/>
</dbReference>
<organism evidence="3 4">
    <name type="scientific">Alteriqipengyuania halimionae</name>
    <dbReference type="NCBI Taxonomy" id="1926630"/>
    <lineage>
        <taxon>Bacteria</taxon>
        <taxon>Pseudomonadati</taxon>
        <taxon>Pseudomonadota</taxon>
        <taxon>Alphaproteobacteria</taxon>
        <taxon>Sphingomonadales</taxon>
        <taxon>Erythrobacteraceae</taxon>
        <taxon>Alteriqipengyuania</taxon>
    </lineage>
</organism>
<evidence type="ECO:0000313" key="3">
    <source>
        <dbReference type="EMBL" id="MXP10787.1"/>
    </source>
</evidence>
<comment type="caution">
    <text evidence="3">The sequence shown here is derived from an EMBL/GenBank/DDBJ whole genome shotgun (WGS) entry which is preliminary data.</text>
</comment>
<proteinExistence type="predicted"/>
<sequence length="293" mass="31159">MACANSSAAPSQEVVPAAPVATSSPVVQPLPKPTPTPARTLEPIDVRVAGQFTQGGWIRGTVTGDVARLTLGDSAIAVAPDGTFFAGLDRDAAEQYALVAKFSDGRKIARTVPVRARDWNIQHVDIARRPGGATEAFMRIRRPELAQIVAARAETTGAEGWRQDFIWPVKARISGMFGRQRIYRGEPGGYHSGIDIAGGAGTTYVAPADGVVVLATREPFSLEGYLLMIDHGNGLNSAFLHNSEILVSEGEKVAQGQPIGRIGATGRATGPHLHWSVKWNDARLDPILLTGPM</sequence>
<dbReference type="OrthoDB" id="9815245at2"/>
<dbReference type="EMBL" id="WTYR01000001">
    <property type="protein sequence ID" value="MXP10787.1"/>
    <property type="molecule type" value="Genomic_DNA"/>
</dbReference>
<dbReference type="InterPro" id="IPR016047">
    <property type="entry name" value="M23ase_b-sheet_dom"/>
</dbReference>
<dbReference type="PANTHER" id="PTHR21666">
    <property type="entry name" value="PEPTIDASE-RELATED"/>
    <property type="match status" value="1"/>
</dbReference>
<dbReference type="PANTHER" id="PTHR21666:SF285">
    <property type="entry name" value="M23 FAMILY METALLOPEPTIDASE"/>
    <property type="match status" value="1"/>
</dbReference>
<dbReference type="CDD" id="cd12797">
    <property type="entry name" value="M23_peptidase"/>
    <property type="match status" value="1"/>
</dbReference>
<keyword evidence="4" id="KW-1185">Reference proteome</keyword>
<dbReference type="GO" id="GO:0004222">
    <property type="term" value="F:metalloendopeptidase activity"/>
    <property type="evidence" value="ECO:0007669"/>
    <property type="project" value="TreeGrafter"/>
</dbReference>
<evidence type="ECO:0000259" key="2">
    <source>
        <dbReference type="Pfam" id="PF01551"/>
    </source>
</evidence>
<protein>
    <submittedName>
        <fullName evidence="3">Peptidoglycan DD-metalloendopeptidase family protein</fullName>
    </submittedName>
</protein>
<name>A0A6I4U922_9SPHN</name>
<gene>
    <name evidence="3" type="ORF">GRI68_11420</name>
</gene>
<evidence type="ECO:0000313" key="4">
    <source>
        <dbReference type="Proteomes" id="UP000429229"/>
    </source>
</evidence>
<feature type="domain" description="M23ase beta-sheet core" evidence="2">
    <location>
        <begin position="190"/>
        <end position="286"/>
    </location>
</feature>
<dbReference type="Pfam" id="PF01551">
    <property type="entry name" value="Peptidase_M23"/>
    <property type="match status" value="1"/>
</dbReference>